<dbReference type="GO" id="GO:0003677">
    <property type="term" value="F:DNA binding"/>
    <property type="evidence" value="ECO:0007669"/>
    <property type="project" value="UniProtKB-KW"/>
</dbReference>
<reference evidence="15 16" key="1">
    <citation type="submission" date="2016-07" db="EMBL/GenBank/DDBJ databases">
        <title>Pervasive Adenine N6-methylation of Active Genes in Fungi.</title>
        <authorList>
            <consortium name="DOE Joint Genome Institute"/>
            <person name="Mondo S.J."/>
            <person name="Dannebaum R.O."/>
            <person name="Kuo R.C."/>
            <person name="Labutti K."/>
            <person name="Haridas S."/>
            <person name="Kuo A."/>
            <person name="Salamov A."/>
            <person name="Ahrendt S.R."/>
            <person name="Lipzen A."/>
            <person name="Sullivan W."/>
            <person name="Andreopoulos W.B."/>
            <person name="Clum A."/>
            <person name="Lindquist E."/>
            <person name="Daum C."/>
            <person name="Ramamoorthy G.K."/>
            <person name="Gryganskyi A."/>
            <person name="Culley D."/>
            <person name="Magnuson J.K."/>
            <person name="James T.Y."/>
            <person name="O'Malley M.A."/>
            <person name="Stajich J.E."/>
            <person name="Spatafora J.W."/>
            <person name="Visel A."/>
            <person name="Grigoriev I.V."/>
        </authorList>
    </citation>
    <scope>NUCLEOTIDE SEQUENCE [LARGE SCALE GENOMIC DNA]</scope>
    <source>
        <strain evidence="15 16">CBS 931.73</strain>
    </source>
</reference>
<evidence type="ECO:0000256" key="6">
    <source>
        <dbReference type="ARBA" id="ARBA00022801"/>
    </source>
</evidence>
<evidence type="ECO:0000259" key="14">
    <source>
        <dbReference type="PROSITE" id="PS51194"/>
    </source>
</evidence>
<dbReference type="AlphaFoldDB" id="A0A1Y1YRW5"/>
<comment type="subcellular location">
    <subcellularLocation>
        <location evidence="1">Nucleus</location>
    </subcellularLocation>
</comment>
<dbReference type="InterPro" id="IPR000330">
    <property type="entry name" value="SNF2_N"/>
</dbReference>
<dbReference type="GO" id="GO:0045003">
    <property type="term" value="P:double-strand break repair via synthesis-dependent strand annealing"/>
    <property type="evidence" value="ECO:0007669"/>
    <property type="project" value="TreeGrafter"/>
</dbReference>
<dbReference type="InterPro" id="IPR027417">
    <property type="entry name" value="P-loop_NTPase"/>
</dbReference>
<dbReference type="GO" id="GO:0015616">
    <property type="term" value="F:DNA translocase activity"/>
    <property type="evidence" value="ECO:0007669"/>
    <property type="project" value="TreeGrafter"/>
</dbReference>
<evidence type="ECO:0008006" key="17">
    <source>
        <dbReference type="Google" id="ProtNLM"/>
    </source>
</evidence>
<evidence type="ECO:0000313" key="15">
    <source>
        <dbReference type="EMBL" id="ORY00771.1"/>
    </source>
</evidence>
<dbReference type="Gene3D" id="3.40.50.10810">
    <property type="entry name" value="Tandem AAA-ATPase domain"/>
    <property type="match status" value="1"/>
</dbReference>
<keyword evidence="11" id="KW-0539">Nucleus</keyword>
<dbReference type="GO" id="GO:0005524">
    <property type="term" value="F:ATP binding"/>
    <property type="evidence" value="ECO:0007669"/>
    <property type="project" value="UniProtKB-KW"/>
</dbReference>
<keyword evidence="6" id="KW-0378">Hydrolase</keyword>
<dbReference type="Gene3D" id="3.40.50.300">
    <property type="entry name" value="P-loop containing nucleotide triphosphate hydrolases"/>
    <property type="match status" value="1"/>
</dbReference>
<evidence type="ECO:0000256" key="7">
    <source>
        <dbReference type="ARBA" id="ARBA00022806"/>
    </source>
</evidence>
<keyword evidence="10" id="KW-0234">DNA repair</keyword>
<keyword evidence="8" id="KW-0067">ATP-binding</keyword>
<dbReference type="Proteomes" id="UP000193498">
    <property type="component" value="Unassembled WGS sequence"/>
</dbReference>
<evidence type="ECO:0000256" key="4">
    <source>
        <dbReference type="ARBA" id="ARBA00022741"/>
    </source>
</evidence>
<keyword evidence="16" id="KW-1185">Reference proteome</keyword>
<name>A0A1Y1YRW5_9FUNG</name>
<keyword evidence="7" id="KW-0347">Helicase</keyword>
<dbReference type="Gene3D" id="1.20.120.850">
    <property type="entry name" value="SWI2/SNF2 ATPases, N-terminal domain"/>
    <property type="match status" value="1"/>
</dbReference>
<sequence>MRRSQAPSQVHLNVGASTTPRFNSPFKLGKPYTSPTTPSTTPSKESKSSAVRVSKRVSPKRKQLSSSSQSSCEGGSEEESTSDQRCPSDYELEEDSEQSPSGKRKKSTPQNTPRTPLSSKTVDNEHNRGSVTPRPGGINVLSKAFRVPTMKNGSPALDPSQRLRPLTLGVRRRPAVMCRPLHDPEEEGALILYVPPVLSLTEQLEQLKSNAKTTDTEPKSPATKQPPPQVHVVVDPKLTKVLRPHQVEGVRFLYECVTGQRVEDAYGCIMADEMGLGKTLQCITLLWTLIRQSPEAGKPTIDKCVIVCPSSLVRNWANELVKWLGPNSINPLACDGKGTKEKITQELQKFVSGRGRMNIYPVLIISYETLRIHAQLLQKTPIGLLLCDEGHRLKNSNSLTFQALNLLQVQRRVILSGTPIQNDLSEYFSLLNFANPGLLGSPAEFRRNYENPILRGRDAMATQHERDISDKKLTELYAIANKFIIRRTNDLLSKYLPLKYEHIVFCKLSSLQLDLYNLFVNSKSVKKLLSGSGSQPLKAITMLKKLCNHPALLNLPKDLEGSEELLPSNYSNQVLDAQLSGKMLVLERMLINIKSKTDDKIVLISNYTQTLDIFERMCRARRFQFLRLDGSMTIAKRQQLVDKFNNPQGPEFVFLLSSKAGGCGLNLIGANRLVLFDPDWNPASDQQALARVWRDGQKKDCFIYRFIATGSIEEKIFQRQSHKQSLSSCVVDEEENVERHFSLENLRQLFKLNTETMSETHDTYKCRRCLKGRQHQNASEPMSYGDSSSWDHYSELEWMKVYDSILREAGKGTASYAFQFKSQRLGS</sequence>
<evidence type="ECO:0000256" key="12">
    <source>
        <dbReference type="SAM" id="MobiDB-lite"/>
    </source>
</evidence>
<dbReference type="OrthoDB" id="413460at2759"/>
<proteinExistence type="inferred from homology"/>
<feature type="compositionally biased region" description="Polar residues" evidence="12">
    <location>
        <begin position="108"/>
        <end position="121"/>
    </location>
</feature>
<dbReference type="FunFam" id="3.40.50.10810:FF:000010">
    <property type="entry name" value="DNA repair and recombination protein RAD54-like"/>
    <property type="match status" value="1"/>
</dbReference>
<dbReference type="GO" id="GO:0005634">
    <property type="term" value="C:nucleus"/>
    <property type="evidence" value="ECO:0007669"/>
    <property type="project" value="UniProtKB-SubCell"/>
</dbReference>
<dbReference type="GO" id="GO:0016817">
    <property type="term" value="F:hydrolase activity, acting on acid anhydrides"/>
    <property type="evidence" value="ECO:0007669"/>
    <property type="project" value="InterPro"/>
</dbReference>
<dbReference type="InterPro" id="IPR001650">
    <property type="entry name" value="Helicase_C-like"/>
</dbReference>
<evidence type="ECO:0000256" key="10">
    <source>
        <dbReference type="ARBA" id="ARBA00023204"/>
    </source>
</evidence>
<feature type="compositionally biased region" description="Low complexity" evidence="12">
    <location>
        <begin position="30"/>
        <end position="52"/>
    </location>
</feature>
<dbReference type="InterPro" id="IPR038718">
    <property type="entry name" value="SNF2-like_sf"/>
</dbReference>
<dbReference type="FunFam" id="3.40.50.300:FF:000332">
    <property type="entry name" value="DNA repair and recombination protein RAD54-like"/>
    <property type="match status" value="1"/>
</dbReference>
<dbReference type="PANTHER" id="PTHR45629">
    <property type="entry name" value="SNF2/RAD54 FAMILY MEMBER"/>
    <property type="match status" value="1"/>
</dbReference>
<keyword evidence="4" id="KW-0547">Nucleotide-binding</keyword>
<dbReference type="InterPro" id="IPR049730">
    <property type="entry name" value="SNF2/RAD54-like_C"/>
</dbReference>
<evidence type="ECO:0000256" key="11">
    <source>
        <dbReference type="ARBA" id="ARBA00023242"/>
    </source>
</evidence>
<dbReference type="CDD" id="cd18793">
    <property type="entry name" value="SF2_C_SNF"/>
    <property type="match status" value="1"/>
</dbReference>
<dbReference type="SMART" id="SM00487">
    <property type="entry name" value="DEXDc"/>
    <property type="match status" value="1"/>
</dbReference>
<evidence type="ECO:0000256" key="1">
    <source>
        <dbReference type="ARBA" id="ARBA00004123"/>
    </source>
</evidence>
<comment type="similarity">
    <text evidence="2">Belongs to the SNF2/RAD54 helicase family.</text>
</comment>
<keyword evidence="5" id="KW-0227">DNA damage</keyword>
<organism evidence="15 16">
    <name type="scientific">Basidiobolus meristosporus CBS 931.73</name>
    <dbReference type="NCBI Taxonomy" id="1314790"/>
    <lineage>
        <taxon>Eukaryota</taxon>
        <taxon>Fungi</taxon>
        <taxon>Fungi incertae sedis</taxon>
        <taxon>Zoopagomycota</taxon>
        <taxon>Entomophthoromycotina</taxon>
        <taxon>Basidiobolomycetes</taxon>
        <taxon>Basidiobolales</taxon>
        <taxon>Basidiobolaceae</taxon>
        <taxon>Basidiobolus</taxon>
    </lineage>
</organism>
<feature type="compositionally biased region" description="Polar residues" evidence="12">
    <location>
        <begin position="1"/>
        <end position="22"/>
    </location>
</feature>
<protein>
    <recommendedName>
        <fullName evidence="17">DNA repair protein, SNF2 family</fullName>
    </recommendedName>
</protein>
<evidence type="ECO:0000256" key="8">
    <source>
        <dbReference type="ARBA" id="ARBA00022840"/>
    </source>
</evidence>
<dbReference type="InterPro" id="IPR014001">
    <property type="entry name" value="Helicase_ATP-bd"/>
</dbReference>
<dbReference type="Pfam" id="PF00271">
    <property type="entry name" value="Helicase_C"/>
    <property type="match status" value="1"/>
</dbReference>
<dbReference type="InterPro" id="IPR050496">
    <property type="entry name" value="SNF2_RAD54_helicase_repair"/>
</dbReference>
<dbReference type="STRING" id="1314790.A0A1Y1YRW5"/>
<evidence type="ECO:0000256" key="3">
    <source>
        <dbReference type="ARBA" id="ARBA00022553"/>
    </source>
</evidence>
<feature type="region of interest" description="Disordered" evidence="12">
    <location>
        <begin position="1"/>
        <end position="139"/>
    </location>
</feature>
<keyword evidence="9" id="KW-0238">DNA-binding</keyword>
<evidence type="ECO:0000313" key="16">
    <source>
        <dbReference type="Proteomes" id="UP000193498"/>
    </source>
</evidence>
<feature type="domain" description="Helicase C-terminal" evidence="14">
    <location>
        <begin position="585"/>
        <end position="738"/>
    </location>
</feature>
<evidence type="ECO:0000259" key="13">
    <source>
        <dbReference type="PROSITE" id="PS51192"/>
    </source>
</evidence>
<gene>
    <name evidence="15" type="ORF">K493DRAFT_210547</name>
</gene>
<dbReference type="SUPFAM" id="SSF52540">
    <property type="entry name" value="P-loop containing nucleoside triphosphate hydrolases"/>
    <property type="match status" value="2"/>
</dbReference>
<evidence type="ECO:0000256" key="2">
    <source>
        <dbReference type="ARBA" id="ARBA00007025"/>
    </source>
</evidence>
<dbReference type="PROSITE" id="PS51194">
    <property type="entry name" value="HELICASE_CTER"/>
    <property type="match status" value="1"/>
</dbReference>
<dbReference type="PROSITE" id="PS51192">
    <property type="entry name" value="HELICASE_ATP_BIND_1"/>
    <property type="match status" value="1"/>
</dbReference>
<evidence type="ECO:0000256" key="9">
    <source>
        <dbReference type="ARBA" id="ARBA00023125"/>
    </source>
</evidence>
<feature type="domain" description="Helicase ATP-binding" evidence="13">
    <location>
        <begin position="259"/>
        <end position="437"/>
    </location>
</feature>
<dbReference type="SMART" id="SM00490">
    <property type="entry name" value="HELICc"/>
    <property type="match status" value="1"/>
</dbReference>
<feature type="compositionally biased region" description="Low complexity" evidence="12">
    <location>
        <begin position="65"/>
        <end position="74"/>
    </location>
</feature>
<feature type="compositionally biased region" description="Basic residues" evidence="12">
    <location>
        <begin position="53"/>
        <end position="63"/>
    </location>
</feature>
<dbReference type="Pfam" id="PF08658">
    <property type="entry name" value="Rad54_N"/>
    <property type="match status" value="1"/>
</dbReference>
<dbReference type="InParanoid" id="A0A1Y1YRW5"/>
<dbReference type="InterPro" id="IPR013967">
    <property type="entry name" value="Rad54_N"/>
</dbReference>
<dbReference type="PANTHER" id="PTHR45629:SF7">
    <property type="entry name" value="DNA EXCISION REPAIR PROTEIN ERCC-6-RELATED"/>
    <property type="match status" value="1"/>
</dbReference>
<comment type="caution">
    <text evidence="15">The sequence shown here is derived from an EMBL/GenBank/DDBJ whole genome shotgun (WGS) entry which is preliminary data.</text>
</comment>
<keyword evidence="3" id="KW-0597">Phosphoprotein</keyword>
<dbReference type="GO" id="GO:0004386">
    <property type="term" value="F:helicase activity"/>
    <property type="evidence" value="ECO:0007669"/>
    <property type="project" value="UniProtKB-KW"/>
</dbReference>
<evidence type="ECO:0000256" key="5">
    <source>
        <dbReference type="ARBA" id="ARBA00022763"/>
    </source>
</evidence>
<accession>A0A1Y1YRW5</accession>
<dbReference type="Pfam" id="PF00176">
    <property type="entry name" value="SNF2-rel_dom"/>
    <property type="match status" value="1"/>
</dbReference>
<dbReference type="FunCoup" id="A0A1Y1YRW5">
    <property type="interactions" value="621"/>
</dbReference>
<dbReference type="GO" id="GO:0007131">
    <property type="term" value="P:reciprocal meiotic recombination"/>
    <property type="evidence" value="ECO:0007669"/>
    <property type="project" value="TreeGrafter"/>
</dbReference>
<dbReference type="EMBL" id="MCFE01000078">
    <property type="protein sequence ID" value="ORY00771.1"/>
    <property type="molecule type" value="Genomic_DNA"/>
</dbReference>
<feature type="region of interest" description="Disordered" evidence="12">
    <location>
        <begin position="209"/>
        <end position="229"/>
    </location>
</feature>